<evidence type="ECO:0000313" key="2">
    <source>
        <dbReference type="Proteomes" id="UP001207468"/>
    </source>
</evidence>
<protein>
    <submittedName>
        <fullName evidence="1">Uncharacterized protein</fullName>
    </submittedName>
</protein>
<dbReference type="Proteomes" id="UP001207468">
    <property type="component" value="Unassembled WGS sequence"/>
</dbReference>
<organism evidence="1 2">
    <name type="scientific">Russula earlei</name>
    <dbReference type="NCBI Taxonomy" id="71964"/>
    <lineage>
        <taxon>Eukaryota</taxon>
        <taxon>Fungi</taxon>
        <taxon>Dikarya</taxon>
        <taxon>Basidiomycota</taxon>
        <taxon>Agaricomycotina</taxon>
        <taxon>Agaricomycetes</taxon>
        <taxon>Russulales</taxon>
        <taxon>Russulaceae</taxon>
        <taxon>Russula</taxon>
    </lineage>
</organism>
<evidence type="ECO:0000313" key="1">
    <source>
        <dbReference type="EMBL" id="KAI9509273.1"/>
    </source>
</evidence>
<reference evidence="1" key="1">
    <citation type="submission" date="2021-03" db="EMBL/GenBank/DDBJ databases">
        <title>Evolutionary priming and transition to the ectomycorrhizal habit in an iconic lineage of mushroom-forming fungi: is preadaptation a requirement?</title>
        <authorList>
            <consortium name="DOE Joint Genome Institute"/>
            <person name="Looney B.P."/>
            <person name="Miyauchi S."/>
            <person name="Morin E."/>
            <person name="Drula E."/>
            <person name="Courty P.E."/>
            <person name="Chicoki N."/>
            <person name="Fauchery L."/>
            <person name="Kohler A."/>
            <person name="Kuo A."/>
            <person name="LaButti K."/>
            <person name="Pangilinan J."/>
            <person name="Lipzen A."/>
            <person name="Riley R."/>
            <person name="Andreopoulos W."/>
            <person name="He G."/>
            <person name="Johnson J."/>
            <person name="Barry K.W."/>
            <person name="Grigoriev I.V."/>
            <person name="Nagy L."/>
            <person name="Hibbett D."/>
            <person name="Henrissat B."/>
            <person name="Matheny P.B."/>
            <person name="Labbe J."/>
            <person name="Martin A.F."/>
        </authorList>
    </citation>
    <scope>NUCLEOTIDE SEQUENCE</scope>
    <source>
        <strain evidence="1">BPL698</strain>
    </source>
</reference>
<proteinExistence type="predicted"/>
<keyword evidence="2" id="KW-1185">Reference proteome</keyword>
<gene>
    <name evidence="1" type="ORF">F5148DRAFT_780403</name>
</gene>
<accession>A0ACC0UCE5</accession>
<sequence>MNLTSERTSSRGNFPATPLRKQSGPVGVVQVSENGIQILAPWSPPPCSMMPTVLPALLSLFGLFLGQFLLELRRVARHVGPVSTPGRIFARLLRPIPYINMGTSWTLGRKYQVFEAAGQDAFAFITALPRPRCIVFLADPAAIKVCLHDLEWS</sequence>
<comment type="caution">
    <text evidence="1">The sequence shown here is derived from an EMBL/GenBank/DDBJ whole genome shotgun (WGS) entry which is preliminary data.</text>
</comment>
<name>A0ACC0UCE5_9AGAM</name>
<dbReference type="EMBL" id="JAGFNK010000068">
    <property type="protein sequence ID" value="KAI9509273.1"/>
    <property type="molecule type" value="Genomic_DNA"/>
</dbReference>